<dbReference type="InterPro" id="IPR036010">
    <property type="entry name" value="2Fe-2S_ferredoxin-like_sf"/>
</dbReference>
<keyword evidence="4" id="KW-0408">Iron</keyword>
<dbReference type="Proteomes" id="UP000252582">
    <property type="component" value="Unassembled WGS sequence"/>
</dbReference>
<protein>
    <submittedName>
        <fullName evidence="7">Carbon-monoxide dehydrogenase small subunit</fullName>
    </submittedName>
</protein>
<evidence type="ECO:0000256" key="1">
    <source>
        <dbReference type="ARBA" id="ARBA00022714"/>
    </source>
</evidence>
<name>A0A6I7HPK0_9HYPH</name>
<reference evidence="7 8" key="1">
    <citation type="submission" date="2018-07" db="EMBL/GenBank/DDBJ databases">
        <title>Genomic Encyclopedia of Type Strains, Phase IV (KMG-IV): sequencing the most valuable type-strain genomes for metagenomic binning, comparative biology and taxonomic classification.</title>
        <authorList>
            <person name="Goeker M."/>
        </authorList>
    </citation>
    <scope>NUCLEOTIDE SEQUENCE [LARGE SCALE GENOMIC DNA]</scope>
    <source>
        <strain evidence="7 8">DSM 25528</strain>
    </source>
</reference>
<dbReference type="RefSeq" id="WP_114362914.1">
    <property type="nucleotide sequence ID" value="NZ_QPIX01000004.1"/>
</dbReference>
<dbReference type="Gene3D" id="3.10.20.30">
    <property type="match status" value="1"/>
</dbReference>
<dbReference type="AlphaFoldDB" id="A0A6I7HPK0"/>
<dbReference type="InterPro" id="IPR012675">
    <property type="entry name" value="Beta-grasp_dom_sf"/>
</dbReference>
<dbReference type="InterPro" id="IPR002888">
    <property type="entry name" value="2Fe-2S-bd"/>
</dbReference>
<keyword evidence="2" id="KW-0479">Metal-binding</keyword>
<evidence type="ECO:0000313" key="7">
    <source>
        <dbReference type="EMBL" id="RCW25985.1"/>
    </source>
</evidence>
<gene>
    <name evidence="7" type="ORF">DFR48_104237</name>
</gene>
<proteinExistence type="predicted"/>
<dbReference type="InterPro" id="IPR051452">
    <property type="entry name" value="Diverse_Oxidoreductases"/>
</dbReference>
<feature type="domain" description="2Fe-2S ferredoxin-type" evidence="6">
    <location>
        <begin position="2"/>
        <end position="78"/>
    </location>
</feature>
<keyword evidence="8" id="KW-1185">Reference proteome</keyword>
<evidence type="ECO:0000256" key="4">
    <source>
        <dbReference type="ARBA" id="ARBA00023004"/>
    </source>
</evidence>
<dbReference type="FunFam" id="3.10.20.30:FF:000020">
    <property type="entry name" value="Xanthine dehydrogenase iron-sulfur subunit"/>
    <property type="match status" value="1"/>
</dbReference>
<keyword evidence="5" id="KW-0411">Iron-sulfur</keyword>
<evidence type="ECO:0000256" key="5">
    <source>
        <dbReference type="ARBA" id="ARBA00023014"/>
    </source>
</evidence>
<dbReference type="GO" id="GO:0051537">
    <property type="term" value="F:2 iron, 2 sulfur cluster binding"/>
    <property type="evidence" value="ECO:0007669"/>
    <property type="project" value="UniProtKB-KW"/>
</dbReference>
<dbReference type="InterPro" id="IPR036884">
    <property type="entry name" value="2Fe-2S-bd_dom_sf"/>
</dbReference>
<comment type="caution">
    <text evidence="7">The sequence shown here is derived from an EMBL/GenBank/DDBJ whole genome shotgun (WGS) entry which is preliminary data.</text>
</comment>
<keyword evidence="1" id="KW-0001">2Fe-2S</keyword>
<dbReference type="SUPFAM" id="SSF54292">
    <property type="entry name" value="2Fe-2S ferredoxin-like"/>
    <property type="match status" value="1"/>
</dbReference>
<evidence type="ECO:0000259" key="6">
    <source>
        <dbReference type="PROSITE" id="PS51085"/>
    </source>
</evidence>
<dbReference type="EMBL" id="QPIX01000004">
    <property type="protein sequence ID" value="RCW25985.1"/>
    <property type="molecule type" value="Genomic_DNA"/>
</dbReference>
<dbReference type="FunFam" id="1.10.150.120:FF:000003">
    <property type="entry name" value="Carbon monoxide dehydrogenase, small subunit"/>
    <property type="match status" value="1"/>
</dbReference>
<dbReference type="PANTHER" id="PTHR44379:SF5">
    <property type="entry name" value="OXIDOREDUCTASE WITH IRON-SULFUR SUBUNIT"/>
    <property type="match status" value="1"/>
</dbReference>
<dbReference type="Pfam" id="PF00111">
    <property type="entry name" value="Fer2"/>
    <property type="match status" value="1"/>
</dbReference>
<dbReference type="GO" id="GO:0046872">
    <property type="term" value="F:metal ion binding"/>
    <property type="evidence" value="ECO:0007669"/>
    <property type="project" value="UniProtKB-KW"/>
</dbReference>
<evidence type="ECO:0000313" key="8">
    <source>
        <dbReference type="Proteomes" id="UP000252582"/>
    </source>
</evidence>
<dbReference type="InterPro" id="IPR001041">
    <property type="entry name" value="2Fe-2S_ferredoxin-type"/>
</dbReference>
<dbReference type="Gene3D" id="1.10.150.120">
    <property type="entry name" value="[2Fe-2S]-binding domain"/>
    <property type="match status" value="1"/>
</dbReference>
<dbReference type="Pfam" id="PF01799">
    <property type="entry name" value="Fer2_2"/>
    <property type="match status" value="1"/>
</dbReference>
<dbReference type="GO" id="GO:0016491">
    <property type="term" value="F:oxidoreductase activity"/>
    <property type="evidence" value="ECO:0007669"/>
    <property type="project" value="UniProtKB-KW"/>
</dbReference>
<accession>A0A6I7HPK0</accession>
<organism evidence="7 8">
    <name type="scientific">Ciceribacter lividus</name>
    <dbReference type="NCBI Taxonomy" id="1197950"/>
    <lineage>
        <taxon>Bacteria</taxon>
        <taxon>Pseudomonadati</taxon>
        <taxon>Pseudomonadota</taxon>
        <taxon>Alphaproteobacteria</taxon>
        <taxon>Hyphomicrobiales</taxon>
        <taxon>Rhizobiaceae</taxon>
        <taxon>Ciceribacter</taxon>
    </lineage>
</organism>
<sequence length="162" mass="17049">MAKVTLSVNGRTVSGDCDDRTLLVQFIREKLGLTGTHVGCDTTQCGACVVHMDGKSIKSCSILAVQASGSEITTIEGLSANGELHPVQAAFKEHHGLQCGFCTPGMVMTAVDMISRHGGALDEATVRHELEGNICRCTGYHNIVKAVLAANAEMHAGRQAAE</sequence>
<evidence type="ECO:0000256" key="2">
    <source>
        <dbReference type="ARBA" id="ARBA00022723"/>
    </source>
</evidence>
<keyword evidence="3" id="KW-0560">Oxidoreductase</keyword>
<dbReference type="PANTHER" id="PTHR44379">
    <property type="entry name" value="OXIDOREDUCTASE WITH IRON-SULFUR SUBUNIT"/>
    <property type="match status" value="1"/>
</dbReference>
<dbReference type="SUPFAM" id="SSF47741">
    <property type="entry name" value="CO dehydrogenase ISP C-domain like"/>
    <property type="match status" value="1"/>
</dbReference>
<evidence type="ECO:0000256" key="3">
    <source>
        <dbReference type="ARBA" id="ARBA00023002"/>
    </source>
</evidence>
<dbReference type="PROSITE" id="PS51085">
    <property type="entry name" value="2FE2S_FER_2"/>
    <property type="match status" value="1"/>
</dbReference>